<name>A0A1B4FK61_9BURK</name>
<evidence type="ECO:0000256" key="1">
    <source>
        <dbReference type="ARBA" id="ARBA00006817"/>
    </source>
</evidence>
<dbReference type="Gene3D" id="3.30.530.20">
    <property type="match status" value="1"/>
</dbReference>
<proteinExistence type="inferred from homology"/>
<evidence type="ECO:0000313" key="4">
    <source>
        <dbReference type="Proteomes" id="UP000062519"/>
    </source>
</evidence>
<evidence type="ECO:0000313" key="3">
    <source>
        <dbReference type="EMBL" id="AOJ04065.1"/>
    </source>
</evidence>
<organism evidence="3 4">
    <name type="scientific">Burkholderia mayonis</name>
    <dbReference type="NCBI Taxonomy" id="1385591"/>
    <lineage>
        <taxon>Bacteria</taxon>
        <taxon>Pseudomonadati</taxon>
        <taxon>Pseudomonadota</taxon>
        <taxon>Betaproteobacteria</taxon>
        <taxon>Burkholderiales</taxon>
        <taxon>Burkholderiaceae</taxon>
        <taxon>Burkholderia</taxon>
        <taxon>pseudomallei group</taxon>
    </lineage>
</organism>
<reference evidence="3 4" key="1">
    <citation type="submission" date="2015-12" db="EMBL/GenBank/DDBJ databases">
        <title>Diversity of Burkholderia near neighbor genomes.</title>
        <authorList>
            <person name="Sahl J."/>
            <person name="Wagner D."/>
            <person name="Keim P."/>
        </authorList>
    </citation>
    <scope>NUCLEOTIDE SEQUENCE [LARGE SCALE GENOMIC DNA]</scope>
    <source>
        <strain evidence="3 4">BDU6</strain>
    </source>
</reference>
<keyword evidence="4" id="KW-1185">Reference proteome</keyword>
<sequence length="153" mass="16476">MAHLANRRDTASRLIQASPRAIYDAFVKREAVSAWLPPQGATMEVQTFEPRIGGRFQMTLTFATALGKSTVNTDVVVGRFVDLVPQERVVQIFEFASDDPAFAGTMTMTWVLTAAADGTIVTVTAENVPPGIGQADHEIGMSSSLTNLAAYVE</sequence>
<dbReference type="EMBL" id="CP013387">
    <property type="protein sequence ID" value="AOJ04065.1"/>
    <property type="molecule type" value="Genomic_DNA"/>
</dbReference>
<accession>A0A1B4FK61</accession>
<feature type="domain" description="Activator of Hsp90 ATPase homologue 1/2-like C-terminal" evidence="2">
    <location>
        <begin position="17"/>
        <end position="153"/>
    </location>
</feature>
<dbReference type="CDD" id="cd08895">
    <property type="entry name" value="SRPBCC_CalC_Aha1-like_2"/>
    <property type="match status" value="1"/>
</dbReference>
<gene>
    <name evidence="3" type="ORF">WS70_19455</name>
</gene>
<dbReference type="InterPro" id="IPR023393">
    <property type="entry name" value="START-like_dom_sf"/>
</dbReference>
<evidence type="ECO:0000259" key="2">
    <source>
        <dbReference type="Pfam" id="PF08327"/>
    </source>
</evidence>
<dbReference type="SUPFAM" id="SSF55961">
    <property type="entry name" value="Bet v1-like"/>
    <property type="match status" value="1"/>
</dbReference>
<comment type="similarity">
    <text evidence="1">Belongs to the AHA1 family.</text>
</comment>
<dbReference type="AlphaFoldDB" id="A0A1B4FK61"/>
<dbReference type="InterPro" id="IPR013538">
    <property type="entry name" value="ASHA1/2-like_C"/>
</dbReference>
<dbReference type="Proteomes" id="UP000062519">
    <property type="component" value="Chromosome 2"/>
</dbReference>
<protein>
    <submittedName>
        <fullName evidence="3">ATPase</fullName>
    </submittedName>
</protein>
<dbReference type="Pfam" id="PF08327">
    <property type="entry name" value="AHSA1"/>
    <property type="match status" value="1"/>
</dbReference>
<dbReference type="RefSeq" id="WP_059468832.1">
    <property type="nucleotide sequence ID" value="NZ_CP013387.1"/>
</dbReference>
<dbReference type="KEGG" id="buu:WS70_19455"/>